<dbReference type="STRING" id="1244108.SAMN05444004_11029"/>
<gene>
    <name evidence="1" type="ORF">SAMN05444004_11029</name>
</gene>
<dbReference type="InterPro" id="IPR008767">
    <property type="entry name" value="Phage_SPP1_head-tail_adaptor"/>
</dbReference>
<accession>A0A1H3RYK4</accession>
<name>A0A1H3RYK4_9RHOB</name>
<dbReference type="Pfam" id="PF05521">
    <property type="entry name" value="Phage_HCP"/>
    <property type="match status" value="1"/>
</dbReference>
<proteinExistence type="predicted"/>
<dbReference type="RefSeq" id="WP_092646132.1">
    <property type="nucleotide sequence ID" value="NZ_FNPX01000010.1"/>
</dbReference>
<evidence type="ECO:0000313" key="2">
    <source>
        <dbReference type="Proteomes" id="UP000198914"/>
    </source>
</evidence>
<dbReference type="AlphaFoldDB" id="A0A1H3RYK4"/>
<reference evidence="2" key="1">
    <citation type="submission" date="2016-10" db="EMBL/GenBank/DDBJ databases">
        <authorList>
            <person name="Varghese N."/>
            <person name="Submissions S."/>
        </authorList>
    </citation>
    <scope>NUCLEOTIDE SEQUENCE [LARGE SCALE GENOMIC DNA]</scope>
    <source>
        <strain evidence="2">DSM 100420</strain>
    </source>
</reference>
<organism evidence="1 2">
    <name type="scientific">Jannaschia faecimaris</name>
    <dbReference type="NCBI Taxonomy" id="1244108"/>
    <lineage>
        <taxon>Bacteria</taxon>
        <taxon>Pseudomonadati</taxon>
        <taxon>Pseudomonadota</taxon>
        <taxon>Alphaproteobacteria</taxon>
        <taxon>Rhodobacterales</taxon>
        <taxon>Roseobacteraceae</taxon>
        <taxon>Jannaschia</taxon>
    </lineage>
</organism>
<dbReference type="Proteomes" id="UP000198914">
    <property type="component" value="Unassembled WGS sequence"/>
</dbReference>
<dbReference type="Gene3D" id="2.40.10.270">
    <property type="entry name" value="Bacteriophage SPP1 head-tail adaptor protein"/>
    <property type="match status" value="1"/>
</dbReference>
<protein>
    <submittedName>
        <fullName evidence="1">Phage head-tail joining protein</fullName>
    </submittedName>
</protein>
<dbReference type="InterPro" id="IPR038666">
    <property type="entry name" value="SSP1_head-tail_sf"/>
</dbReference>
<dbReference type="OrthoDB" id="7570189at2"/>
<evidence type="ECO:0000313" key="1">
    <source>
        <dbReference type="EMBL" id="SDZ30754.1"/>
    </source>
</evidence>
<sequence length="113" mass="12340">MAHVFTRYLKLEVPVRTSDGAGGQAVTWEQRGGLWAEVRMRSGSLRHGDFGRTPRLQVRMRTHALPEGSSMRPEPGHRLRDGAHVYEVEAAHCDDAHVLTILASETPGAGGTA</sequence>
<dbReference type="EMBL" id="FNPX01000010">
    <property type="protein sequence ID" value="SDZ30754.1"/>
    <property type="molecule type" value="Genomic_DNA"/>
</dbReference>
<keyword evidence="2" id="KW-1185">Reference proteome</keyword>